<dbReference type="InParanoid" id="Q2LRF0"/>
<dbReference type="OrthoDB" id="9790106at2"/>
<keyword evidence="4" id="KW-1185">Reference proteome</keyword>
<sequence>MKRFLILLMMASLAFLFVAGCGKGTEEGKLEKAAEKAPEKAMQTAVAQELSATLLSTSGGQTLSSKMYMKPDKFRTDNEAAGSSTIVRKDLNKVWMIMNAQKTYMEMPGVTDEQIQMAEEKVKGEVSRKEVGSETVDGHPAIKYEVTASVDDKTVQTYQWWATDINFPVKTAAIDGSWVMEYRDIRIGGQPDSLFEVPAGYKKMTIPGLPEGMKGKIPGMDAK</sequence>
<feature type="signal peptide" evidence="1">
    <location>
        <begin position="1"/>
        <end position="19"/>
    </location>
</feature>
<dbReference type="HOGENOM" id="CLU_108058_0_0_7"/>
<name>Q2LRF0_SYNAS</name>
<dbReference type="EMBL" id="CP000252">
    <property type="protein sequence ID" value="ABC76659.1"/>
    <property type="molecule type" value="Genomic_DNA"/>
</dbReference>
<dbReference type="eggNOG" id="COG3026">
    <property type="taxonomic scope" value="Bacteria"/>
</dbReference>
<evidence type="ECO:0000313" key="4">
    <source>
        <dbReference type="Proteomes" id="UP000001933"/>
    </source>
</evidence>
<evidence type="ECO:0000313" key="3">
    <source>
        <dbReference type="EMBL" id="ABC76659.1"/>
    </source>
</evidence>
<accession>Q2LRF0</accession>
<proteinExistence type="predicted"/>
<dbReference type="Gene3D" id="2.50.20.10">
    <property type="entry name" value="Lipoprotein localisation LolA/LolB/LppX"/>
    <property type="match status" value="1"/>
</dbReference>
<dbReference type="PROSITE" id="PS51257">
    <property type="entry name" value="PROKAR_LIPOPROTEIN"/>
    <property type="match status" value="1"/>
</dbReference>
<dbReference type="STRING" id="56780.SYN_00202"/>
<dbReference type="KEGG" id="sat:SYN_00202"/>
<gene>
    <name evidence="3" type="ORF">SYN_00202</name>
</gene>
<dbReference type="InterPro" id="IPR025524">
    <property type="entry name" value="DUF4412"/>
</dbReference>
<dbReference type="RefSeq" id="WP_011416691.1">
    <property type="nucleotide sequence ID" value="NC_007759.1"/>
</dbReference>
<keyword evidence="1" id="KW-0732">Signal</keyword>
<feature type="chain" id="PRO_5004212281" evidence="1">
    <location>
        <begin position="20"/>
        <end position="223"/>
    </location>
</feature>
<reference evidence="3 4" key="1">
    <citation type="journal article" date="2007" name="Proc. Natl. Acad. Sci. U.S.A.">
        <title>The genome of Syntrophus aciditrophicus: life at the thermodynamic limit of microbial growth.</title>
        <authorList>
            <person name="McInerney M.J."/>
            <person name="Rohlin L."/>
            <person name="Mouttaki H."/>
            <person name="Kim U."/>
            <person name="Krupp R.S."/>
            <person name="Rios-Hernandez L."/>
            <person name="Sieber J."/>
            <person name="Struchtemeyer C.G."/>
            <person name="Bhattacharyya A."/>
            <person name="Campbell J.W."/>
            <person name="Gunsalus R.P."/>
        </authorList>
    </citation>
    <scope>NUCLEOTIDE SEQUENCE [LARGE SCALE GENOMIC DNA]</scope>
    <source>
        <strain evidence="3 4">SB</strain>
    </source>
</reference>
<evidence type="ECO:0000259" key="2">
    <source>
        <dbReference type="Pfam" id="PF14371"/>
    </source>
</evidence>
<feature type="domain" description="DUF4412" evidence="2">
    <location>
        <begin position="61"/>
        <end position="163"/>
    </location>
</feature>
<dbReference type="Pfam" id="PF14371">
    <property type="entry name" value="DUF4412"/>
    <property type="match status" value="1"/>
</dbReference>
<dbReference type="Proteomes" id="UP000001933">
    <property type="component" value="Chromosome"/>
</dbReference>
<organism evidence="3 4">
    <name type="scientific">Syntrophus aciditrophicus (strain SB)</name>
    <dbReference type="NCBI Taxonomy" id="56780"/>
    <lineage>
        <taxon>Bacteria</taxon>
        <taxon>Pseudomonadati</taxon>
        <taxon>Thermodesulfobacteriota</taxon>
        <taxon>Syntrophia</taxon>
        <taxon>Syntrophales</taxon>
        <taxon>Syntrophaceae</taxon>
        <taxon>Syntrophus</taxon>
    </lineage>
</organism>
<dbReference type="AlphaFoldDB" id="Q2LRF0"/>
<protein>
    <submittedName>
        <fullName evidence="3">Hypothetical exported protein</fullName>
    </submittedName>
</protein>
<evidence type="ECO:0000256" key="1">
    <source>
        <dbReference type="SAM" id="SignalP"/>
    </source>
</evidence>